<feature type="domain" description="PDZ" evidence="1">
    <location>
        <begin position="60"/>
        <end position="96"/>
    </location>
</feature>
<sequence>MSKSVSIPQALSDLKRTSLRRLSSARNGGNKKEKTVTTSTPLSGFVILVEREDKVVRLYGTAAERAGLSIGDEIVGVNDMQIDGKSYEEVTKYIQECIRRKIIQLKVRRRALEIPAENEASVFNCTQTNHRMVTDAYLVSVDKDHIKEVTKRLKK</sequence>
<dbReference type="OMA" id="CIRRKII"/>
<dbReference type="GeneID" id="8577368"/>
<dbReference type="STRING" id="6238.A8WNS0"/>
<dbReference type="Proteomes" id="UP000008549">
    <property type="component" value="Unassembled WGS sequence"/>
</dbReference>
<dbReference type="InterPro" id="IPR041489">
    <property type="entry name" value="PDZ_6"/>
</dbReference>
<dbReference type="KEGG" id="cbr:CBG_00760"/>
<dbReference type="eggNOG" id="KOG3528">
    <property type="taxonomic scope" value="Eukaryota"/>
</dbReference>
<dbReference type="SUPFAM" id="SSF50156">
    <property type="entry name" value="PDZ domain-like"/>
    <property type="match status" value="1"/>
</dbReference>
<accession>A8WNS0</accession>
<dbReference type="AlphaFoldDB" id="A8WNS0"/>
<gene>
    <name evidence="2" type="ORF">CBG00760</name>
    <name evidence="2" type="ORF">CBG_00760</name>
</gene>
<dbReference type="HOGENOM" id="CLU_1612338_0_0_1"/>
<dbReference type="RefSeq" id="XP_002635373.1">
    <property type="nucleotide sequence ID" value="XM_002635327.1"/>
</dbReference>
<dbReference type="SMART" id="SM00228">
    <property type="entry name" value="PDZ"/>
    <property type="match status" value="1"/>
</dbReference>
<evidence type="ECO:0000313" key="3">
    <source>
        <dbReference type="Proteomes" id="UP000008549"/>
    </source>
</evidence>
<dbReference type="EMBL" id="HE600931">
    <property type="protein sequence ID" value="CAP22126.1"/>
    <property type="molecule type" value="Genomic_DNA"/>
</dbReference>
<dbReference type="InterPro" id="IPR036034">
    <property type="entry name" value="PDZ_sf"/>
</dbReference>
<evidence type="ECO:0000313" key="2">
    <source>
        <dbReference type="EMBL" id="CAP22126.1"/>
    </source>
</evidence>
<dbReference type="CTD" id="8577368"/>
<keyword evidence="3" id="KW-1185">Reference proteome</keyword>
<proteinExistence type="predicted"/>
<dbReference type="Gene3D" id="2.30.42.10">
    <property type="match status" value="1"/>
</dbReference>
<dbReference type="Pfam" id="PF17820">
    <property type="entry name" value="PDZ_6"/>
    <property type="match status" value="1"/>
</dbReference>
<dbReference type="PROSITE" id="PS50106">
    <property type="entry name" value="PDZ"/>
    <property type="match status" value="1"/>
</dbReference>
<organism evidence="2 3">
    <name type="scientific">Caenorhabditis briggsae</name>
    <dbReference type="NCBI Taxonomy" id="6238"/>
    <lineage>
        <taxon>Eukaryota</taxon>
        <taxon>Metazoa</taxon>
        <taxon>Ecdysozoa</taxon>
        <taxon>Nematoda</taxon>
        <taxon>Chromadorea</taxon>
        <taxon>Rhabditida</taxon>
        <taxon>Rhabditina</taxon>
        <taxon>Rhabditomorpha</taxon>
        <taxon>Rhabditoidea</taxon>
        <taxon>Rhabditidae</taxon>
        <taxon>Peloderinae</taxon>
        <taxon>Caenorhabditis</taxon>
    </lineage>
</organism>
<reference evidence="2 3" key="2">
    <citation type="journal article" date="2011" name="PLoS Genet.">
        <title>Caenorhabditis briggsae recombinant inbred line genotypes reveal inter-strain incompatibility and the evolution of recombination.</title>
        <authorList>
            <person name="Ross J.A."/>
            <person name="Koboldt D.C."/>
            <person name="Staisch J.E."/>
            <person name="Chamberlin H.M."/>
            <person name="Gupta B.P."/>
            <person name="Miller R.D."/>
            <person name="Baird S.E."/>
            <person name="Haag E.S."/>
        </authorList>
    </citation>
    <scope>NUCLEOTIDE SEQUENCE [LARGE SCALE GENOMIC DNA]</scope>
    <source>
        <strain evidence="2 3">AF16</strain>
    </source>
</reference>
<name>A8WNS0_CAEBR</name>
<evidence type="ECO:0000259" key="1">
    <source>
        <dbReference type="PROSITE" id="PS50106"/>
    </source>
</evidence>
<protein>
    <submittedName>
        <fullName evidence="2">Protein CBG00760</fullName>
    </submittedName>
</protein>
<reference evidence="2 3" key="1">
    <citation type="journal article" date="2003" name="PLoS Biol.">
        <title>The genome sequence of Caenorhabditis briggsae: a platform for comparative genomics.</title>
        <authorList>
            <person name="Stein L.D."/>
            <person name="Bao Z."/>
            <person name="Blasiar D."/>
            <person name="Blumenthal T."/>
            <person name="Brent M.R."/>
            <person name="Chen N."/>
            <person name="Chinwalla A."/>
            <person name="Clarke L."/>
            <person name="Clee C."/>
            <person name="Coghlan A."/>
            <person name="Coulson A."/>
            <person name="D'Eustachio P."/>
            <person name="Fitch D.H."/>
            <person name="Fulton L.A."/>
            <person name="Fulton R.E."/>
            <person name="Griffiths-Jones S."/>
            <person name="Harris T.W."/>
            <person name="Hillier L.W."/>
            <person name="Kamath R."/>
            <person name="Kuwabara P.E."/>
            <person name="Mardis E.R."/>
            <person name="Marra M.A."/>
            <person name="Miner T.L."/>
            <person name="Minx P."/>
            <person name="Mullikin J.C."/>
            <person name="Plumb R.W."/>
            <person name="Rogers J."/>
            <person name="Schein J.E."/>
            <person name="Sohrmann M."/>
            <person name="Spieth J."/>
            <person name="Stajich J.E."/>
            <person name="Wei C."/>
            <person name="Willey D."/>
            <person name="Wilson R.K."/>
            <person name="Durbin R."/>
            <person name="Waterston R.H."/>
        </authorList>
    </citation>
    <scope>NUCLEOTIDE SEQUENCE [LARGE SCALE GENOMIC DNA]</scope>
    <source>
        <strain evidence="2 3">AF16</strain>
    </source>
</reference>
<dbReference type="InterPro" id="IPR001478">
    <property type="entry name" value="PDZ"/>
</dbReference>
<dbReference type="InParanoid" id="A8WNS0"/>